<dbReference type="PANTHER" id="PTHR43591">
    <property type="entry name" value="METHYLTRANSFERASE"/>
    <property type="match status" value="1"/>
</dbReference>
<keyword evidence="4" id="KW-0474">Menaquinone biosynthesis</keyword>
<keyword evidence="3 4" id="KW-0949">S-adenosyl-L-methionine</keyword>
<comment type="pathway">
    <text evidence="4">Quinol/quinone metabolism; menaquinone biosynthesis; menaquinol from 1,4-dihydroxy-2-naphthoate: step 2/2.</text>
</comment>
<evidence type="ECO:0000256" key="1">
    <source>
        <dbReference type="ARBA" id="ARBA00022603"/>
    </source>
</evidence>
<evidence type="ECO:0000256" key="2">
    <source>
        <dbReference type="ARBA" id="ARBA00022679"/>
    </source>
</evidence>
<comment type="caution">
    <text evidence="5">The sequence shown here is derived from an EMBL/GenBank/DDBJ whole genome shotgun (WGS) entry which is preliminary data.</text>
</comment>
<dbReference type="HAMAP" id="MF_01813">
    <property type="entry name" value="MenG_UbiE_methyltr"/>
    <property type="match status" value="1"/>
</dbReference>
<keyword evidence="6" id="KW-1185">Reference proteome</keyword>
<comment type="function">
    <text evidence="4">Methyltransferase required for the conversion of demethylmenaquinol (DMKH2) to menaquinol (MKH2).</text>
</comment>
<feature type="binding site" evidence="4">
    <location>
        <begin position="106"/>
        <end position="107"/>
    </location>
    <ligand>
        <name>S-adenosyl-L-methionine</name>
        <dbReference type="ChEBI" id="CHEBI:59789"/>
    </ligand>
</feature>
<dbReference type="Proteomes" id="UP000664545">
    <property type="component" value="Unassembled WGS sequence"/>
</dbReference>
<feature type="binding site" evidence="4">
    <location>
        <position position="57"/>
    </location>
    <ligand>
        <name>S-adenosyl-L-methionine</name>
        <dbReference type="ChEBI" id="CHEBI:59789"/>
    </ligand>
</feature>
<gene>
    <name evidence="5" type="primary">ubiE</name>
    <name evidence="4" type="synonym">menG</name>
    <name evidence="5" type="ORF">JYB65_03925</name>
</gene>
<comment type="catalytic activity">
    <reaction evidence="4">
        <text>a 2-demethylmenaquinol + S-adenosyl-L-methionine = a menaquinol + S-adenosyl-L-homocysteine + H(+)</text>
        <dbReference type="Rhea" id="RHEA:42640"/>
        <dbReference type="Rhea" id="RHEA-COMP:9539"/>
        <dbReference type="Rhea" id="RHEA-COMP:9563"/>
        <dbReference type="ChEBI" id="CHEBI:15378"/>
        <dbReference type="ChEBI" id="CHEBI:18151"/>
        <dbReference type="ChEBI" id="CHEBI:55437"/>
        <dbReference type="ChEBI" id="CHEBI:57856"/>
        <dbReference type="ChEBI" id="CHEBI:59789"/>
        <dbReference type="EC" id="2.1.1.163"/>
    </reaction>
</comment>
<keyword evidence="2 4" id="KW-0808">Transferase</keyword>
<evidence type="ECO:0000256" key="3">
    <source>
        <dbReference type="ARBA" id="ARBA00022691"/>
    </source>
</evidence>
<dbReference type="EC" id="2.1.1.163" evidence="4"/>
<feature type="binding site" evidence="4">
    <location>
        <position position="78"/>
    </location>
    <ligand>
        <name>S-adenosyl-L-methionine</name>
        <dbReference type="ChEBI" id="CHEBI:59789"/>
    </ligand>
</feature>
<dbReference type="InterPro" id="IPR023576">
    <property type="entry name" value="UbiE/COQ5_MeTrFase_CS"/>
</dbReference>
<accession>A0A939D7H0</accession>
<evidence type="ECO:0000313" key="6">
    <source>
        <dbReference type="Proteomes" id="UP000664545"/>
    </source>
</evidence>
<dbReference type="Gene3D" id="3.40.50.150">
    <property type="entry name" value="Vaccinia Virus protein VP39"/>
    <property type="match status" value="1"/>
</dbReference>
<dbReference type="GO" id="GO:0032259">
    <property type="term" value="P:methylation"/>
    <property type="evidence" value="ECO:0007669"/>
    <property type="project" value="UniProtKB-KW"/>
</dbReference>
<evidence type="ECO:0000256" key="4">
    <source>
        <dbReference type="HAMAP-Rule" id="MF_01813"/>
    </source>
</evidence>
<protein>
    <recommendedName>
        <fullName evidence="4">Demethylmenaquinone methyltransferase</fullName>
        <ecNumber evidence="4">2.1.1.163</ecNumber>
    </recommendedName>
</protein>
<dbReference type="NCBIfam" id="TIGR01934">
    <property type="entry name" value="MenG_MenH_UbiE"/>
    <property type="match status" value="1"/>
</dbReference>
<dbReference type="EMBL" id="JAFJZZ010000001">
    <property type="protein sequence ID" value="MBN7772501.1"/>
    <property type="molecule type" value="Genomic_DNA"/>
</dbReference>
<keyword evidence="1 4" id="KW-0489">Methyltransferase</keyword>
<dbReference type="RefSeq" id="WP_206581301.1">
    <property type="nucleotide sequence ID" value="NZ_JAFJZZ010000001.1"/>
</dbReference>
<comment type="caution">
    <text evidence="4">Lacks conserved residue(s) required for the propagation of feature annotation.</text>
</comment>
<dbReference type="NCBIfam" id="NF001244">
    <property type="entry name" value="PRK00216.1-5"/>
    <property type="match status" value="1"/>
</dbReference>
<evidence type="ECO:0000313" key="5">
    <source>
        <dbReference type="EMBL" id="MBN7772501.1"/>
    </source>
</evidence>
<dbReference type="GO" id="GO:0043770">
    <property type="term" value="F:demethylmenaquinone methyltransferase activity"/>
    <property type="evidence" value="ECO:0007669"/>
    <property type="project" value="UniProtKB-UniRule"/>
</dbReference>
<comment type="similarity">
    <text evidence="4">Belongs to the class I-like SAM-binding methyltransferase superfamily. MenG/UbiE family.</text>
</comment>
<proteinExistence type="inferred from homology"/>
<organism evidence="5 6">
    <name type="scientific">Clostridium aminobutyricum</name>
    <dbReference type="NCBI Taxonomy" id="33953"/>
    <lineage>
        <taxon>Bacteria</taxon>
        <taxon>Bacillati</taxon>
        <taxon>Bacillota</taxon>
        <taxon>Clostridia</taxon>
        <taxon>Eubacteriales</taxon>
        <taxon>Clostridiaceae</taxon>
        <taxon>Clostridium</taxon>
    </lineage>
</organism>
<dbReference type="PANTHER" id="PTHR43591:SF24">
    <property type="entry name" value="2-METHOXY-6-POLYPRENYL-1,4-BENZOQUINOL METHYLASE, MITOCHONDRIAL"/>
    <property type="match status" value="1"/>
</dbReference>
<dbReference type="PROSITE" id="PS51608">
    <property type="entry name" value="SAM_MT_UBIE"/>
    <property type="match status" value="1"/>
</dbReference>
<name>A0A939D7H0_CLOAM</name>
<dbReference type="Pfam" id="PF01209">
    <property type="entry name" value="Ubie_methyltran"/>
    <property type="match status" value="1"/>
</dbReference>
<sequence length="233" mass="26372">MIETTTGIDSIFTSIASKYEQLNSILTFNIDKSWRKKAINLCQLKAGDTVLDLCCGTGQMVEYACKIVGKNAQVIGLDFNDAMINEAHKKLKKPLKGYTYQIMKGNVLELPFSDHSFDCITIAFGIRNIKDKRKVLSEMYRVVKPGGNVICLELSKPEMPIIKNIYAIYFNHLLPIIGYVGTQDRTAYYYLRNSVNGFMKKNELKQEFDAVGFQNTDYISLTFGVASIHYGKK</sequence>
<dbReference type="InterPro" id="IPR029063">
    <property type="entry name" value="SAM-dependent_MTases_sf"/>
</dbReference>
<dbReference type="PROSITE" id="PS01184">
    <property type="entry name" value="UBIE_2"/>
    <property type="match status" value="1"/>
</dbReference>
<dbReference type="GO" id="GO:0009234">
    <property type="term" value="P:menaquinone biosynthetic process"/>
    <property type="evidence" value="ECO:0007669"/>
    <property type="project" value="UniProtKB-UniRule"/>
</dbReference>
<dbReference type="AlphaFoldDB" id="A0A939D7H0"/>
<reference evidence="5" key="1">
    <citation type="submission" date="2021-02" db="EMBL/GenBank/DDBJ databases">
        <title>Abyssanaerobacter marinus gen.nov., sp., nov, anaerobic bacterium isolated from the Onnuri vent field of Indian Ocean and suggestion of Mogibacteriaceae fam. nov., and proposal of reclassification of ambiguous this family's genus member.</title>
        <authorList>
            <person name="Kim Y.J."/>
            <person name="Yang J.-A."/>
        </authorList>
    </citation>
    <scope>NUCLEOTIDE SEQUENCE</scope>
    <source>
        <strain evidence="5">DSM 2634</strain>
    </source>
</reference>
<dbReference type="CDD" id="cd02440">
    <property type="entry name" value="AdoMet_MTases"/>
    <property type="match status" value="1"/>
</dbReference>
<dbReference type="InterPro" id="IPR004033">
    <property type="entry name" value="UbiE/COQ5_MeTrFase"/>
</dbReference>
<dbReference type="SUPFAM" id="SSF53335">
    <property type="entry name" value="S-adenosyl-L-methionine-dependent methyltransferases"/>
    <property type="match status" value="1"/>
</dbReference>